<feature type="compositionally biased region" description="Basic and acidic residues" evidence="1">
    <location>
        <begin position="71"/>
        <end position="86"/>
    </location>
</feature>
<comment type="caution">
    <text evidence="2">The sequence shown here is derived from an EMBL/GenBank/DDBJ whole genome shotgun (WGS) entry which is preliminary data.</text>
</comment>
<protein>
    <submittedName>
        <fullName evidence="2">Uncharacterized protein</fullName>
    </submittedName>
</protein>
<evidence type="ECO:0000313" key="2">
    <source>
        <dbReference type="EMBL" id="KAK1397070.1"/>
    </source>
</evidence>
<sequence length="119" mass="12641">MALGAGTGSSRGGRGRGGRGNGSGRGSDSREGRGRGGDIELGDDDEGNEGNEGEGGDEGQESQNVPRIRFQRAERSCSKGDYMKRPATDVDRDTVHFLEGRKRKLDFYSSLIVGSVCQS</sequence>
<proteinExistence type="predicted"/>
<feature type="compositionally biased region" description="Gly residues" evidence="1">
    <location>
        <begin position="1"/>
        <end position="12"/>
    </location>
</feature>
<reference evidence="2" key="2">
    <citation type="submission" date="2023-05" db="EMBL/GenBank/DDBJ databases">
        <authorList>
            <person name="Schelkunov M.I."/>
        </authorList>
    </citation>
    <scope>NUCLEOTIDE SEQUENCE</scope>
    <source>
        <strain evidence="2">Hsosn_3</strain>
        <tissue evidence="2">Leaf</tissue>
    </source>
</reference>
<feature type="region of interest" description="Disordered" evidence="1">
    <location>
        <begin position="1"/>
        <end position="86"/>
    </location>
</feature>
<evidence type="ECO:0000313" key="3">
    <source>
        <dbReference type="Proteomes" id="UP001237642"/>
    </source>
</evidence>
<name>A0AAD8J3H8_9APIA</name>
<evidence type="ECO:0000256" key="1">
    <source>
        <dbReference type="SAM" id="MobiDB-lite"/>
    </source>
</evidence>
<dbReference type="EMBL" id="JAUIZM010000002">
    <property type="protein sequence ID" value="KAK1397070.1"/>
    <property type="molecule type" value="Genomic_DNA"/>
</dbReference>
<reference evidence="2" key="1">
    <citation type="submission" date="2023-02" db="EMBL/GenBank/DDBJ databases">
        <title>Genome of toxic invasive species Heracleum sosnowskyi carries increased number of genes despite the absence of recent whole-genome duplications.</title>
        <authorList>
            <person name="Schelkunov M."/>
            <person name="Shtratnikova V."/>
            <person name="Makarenko M."/>
            <person name="Klepikova A."/>
            <person name="Omelchenko D."/>
            <person name="Novikova G."/>
            <person name="Obukhova E."/>
            <person name="Bogdanov V."/>
            <person name="Penin A."/>
            <person name="Logacheva M."/>
        </authorList>
    </citation>
    <scope>NUCLEOTIDE SEQUENCE</scope>
    <source>
        <strain evidence="2">Hsosn_3</strain>
        <tissue evidence="2">Leaf</tissue>
    </source>
</reference>
<feature type="compositionally biased region" description="Acidic residues" evidence="1">
    <location>
        <begin position="40"/>
        <end position="60"/>
    </location>
</feature>
<gene>
    <name evidence="2" type="ORF">POM88_006933</name>
</gene>
<dbReference type="Proteomes" id="UP001237642">
    <property type="component" value="Unassembled WGS sequence"/>
</dbReference>
<keyword evidence="3" id="KW-1185">Reference proteome</keyword>
<feature type="compositionally biased region" description="Basic and acidic residues" evidence="1">
    <location>
        <begin position="27"/>
        <end position="38"/>
    </location>
</feature>
<dbReference type="AlphaFoldDB" id="A0AAD8J3H8"/>
<accession>A0AAD8J3H8</accession>
<organism evidence="2 3">
    <name type="scientific">Heracleum sosnowskyi</name>
    <dbReference type="NCBI Taxonomy" id="360622"/>
    <lineage>
        <taxon>Eukaryota</taxon>
        <taxon>Viridiplantae</taxon>
        <taxon>Streptophyta</taxon>
        <taxon>Embryophyta</taxon>
        <taxon>Tracheophyta</taxon>
        <taxon>Spermatophyta</taxon>
        <taxon>Magnoliopsida</taxon>
        <taxon>eudicotyledons</taxon>
        <taxon>Gunneridae</taxon>
        <taxon>Pentapetalae</taxon>
        <taxon>asterids</taxon>
        <taxon>campanulids</taxon>
        <taxon>Apiales</taxon>
        <taxon>Apiaceae</taxon>
        <taxon>Apioideae</taxon>
        <taxon>apioid superclade</taxon>
        <taxon>Tordylieae</taxon>
        <taxon>Tordyliinae</taxon>
        <taxon>Heracleum</taxon>
    </lineage>
</organism>